<dbReference type="Proteomes" id="UP000236509">
    <property type="component" value="Unassembled WGS sequence"/>
</dbReference>
<dbReference type="InterPro" id="IPR023385">
    <property type="entry name" value="YopX-like_C"/>
</dbReference>
<sequence>MMPKYRVWDTETKKICEVVALDLHNSEVSYSTKENEYGKVIKEFIKTEKMADVELMQSIGINLCGRELYEGDILKVVSTKLWGIERDKTYIYLDATGVVTRDHIGTMIGDVQLMRVFDAEEVREMPTIEYLGNKFENPELLEEIE</sequence>
<dbReference type="AlphaFoldDB" id="A0A7U7PWJ5"/>
<organism evidence="2 3">
    <name type="scientific">Staphylococcus argenteus</name>
    <dbReference type="NCBI Taxonomy" id="985002"/>
    <lineage>
        <taxon>Bacteria</taxon>
        <taxon>Bacillati</taxon>
        <taxon>Bacillota</taxon>
        <taxon>Bacilli</taxon>
        <taxon>Bacillales</taxon>
        <taxon>Staphylococcaceae</taxon>
        <taxon>Staphylococcus</taxon>
    </lineage>
</organism>
<dbReference type="Gene3D" id="2.30.30.290">
    <property type="entry name" value="YopX-like domains"/>
    <property type="match status" value="1"/>
</dbReference>
<accession>A0A7U7PWJ5</accession>
<dbReference type="RefSeq" id="WP_014373867.1">
    <property type="nucleotide sequence ID" value="NZ_CP083805.1"/>
</dbReference>
<dbReference type="NCBIfam" id="TIGR01671">
    <property type="entry name" value="phage_TIGR01671"/>
    <property type="match status" value="1"/>
</dbReference>
<evidence type="ECO:0000259" key="1">
    <source>
        <dbReference type="Pfam" id="PF09643"/>
    </source>
</evidence>
<name>A0A7U7PWJ5_9STAP</name>
<evidence type="ECO:0000313" key="3">
    <source>
        <dbReference type="Proteomes" id="UP000236509"/>
    </source>
</evidence>
<dbReference type="SUPFAM" id="SSF159006">
    <property type="entry name" value="YopX-like"/>
    <property type="match status" value="1"/>
</dbReference>
<evidence type="ECO:0000313" key="2">
    <source>
        <dbReference type="EMBL" id="CRI10820.1"/>
    </source>
</evidence>
<feature type="domain" description="YopX protein" evidence="1">
    <location>
        <begin position="4"/>
        <end position="142"/>
    </location>
</feature>
<reference evidence="2 3" key="1">
    <citation type="submission" date="2015-04" db="EMBL/GenBank/DDBJ databases">
        <authorList>
            <person name="Cao L."/>
            <person name="Gao C.H."/>
        </authorList>
    </citation>
    <scope>NUCLEOTIDE SEQUENCE [LARGE SCALE GENOMIC DNA]</scope>
    <source>
        <strain evidence="2 3">SH3</strain>
    </source>
</reference>
<comment type="caution">
    <text evidence="2">The sequence shown here is derived from an EMBL/GenBank/DDBJ whole genome shotgun (WGS) entry which is preliminary data.</text>
</comment>
<gene>
    <name evidence="2" type="ORF">BN1326_100118</name>
</gene>
<dbReference type="KEGG" id="suh:SAMSHR1132_18190"/>
<protein>
    <recommendedName>
        <fullName evidence="1">YopX protein domain-containing protein</fullName>
    </recommendedName>
</protein>
<proteinExistence type="predicted"/>
<keyword evidence="3" id="KW-1185">Reference proteome</keyword>
<dbReference type="EMBL" id="CVOU01000002">
    <property type="protein sequence ID" value="CRI10820.1"/>
    <property type="molecule type" value="Genomic_DNA"/>
</dbReference>
<dbReference type="InterPro" id="IPR010024">
    <property type="entry name" value="CHP16711"/>
</dbReference>
<dbReference type="Pfam" id="PF09643">
    <property type="entry name" value="YopX"/>
    <property type="match status" value="1"/>
</dbReference>
<dbReference type="InterPro" id="IPR019096">
    <property type="entry name" value="YopX_protein"/>
</dbReference>